<gene>
    <name evidence="10" type="ORF">MGAL_10B045798</name>
</gene>
<comment type="similarity">
    <text evidence="5">Belongs to the CFAP53 family.</text>
</comment>
<keyword evidence="3" id="KW-0969">Cilium</keyword>
<evidence type="ECO:0000256" key="7">
    <source>
        <dbReference type="SAM" id="Coils"/>
    </source>
</evidence>
<feature type="coiled-coil region" evidence="7">
    <location>
        <begin position="535"/>
        <end position="563"/>
    </location>
</feature>
<evidence type="ECO:0000259" key="9">
    <source>
        <dbReference type="Pfam" id="PF13868"/>
    </source>
</evidence>
<evidence type="ECO:0000256" key="8">
    <source>
        <dbReference type="SAM" id="MobiDB-lite"/>
    </source>
</evidence>
<dbReference type="Proteomes" id="UP000596742">
    <property type="component" value="Unassembled WGS sequence"/>
</dbReference>
<organism evidence="10 11">
    <name type="scientific">Mytilus galloprovincialis</name>
    <name type="common">Mediterranean mussel</name>
    <dbReference type="NCBI Taxonomy" id="29158"/>
    <lineage>
        <taxon>Eukaryota</taxon>
        <taxon>Metazoa</taxon>
        <taxon>Spiralia</taxon>
        <taxon>Lophotrochozoa</taxon>
        <taxon>Mollusca</taxon>
        <taxon>Bivalvia</taxon>
        <taxon>Autobranchia</taxon>
        <taxon>Pteriomorphia</taxon>
        <taxon>Mytilida</taxon>
        <taxon>Mytiloidea</taxon>
        <taxon>Mytilidae</taxon>
        <taxon>Mytilinae</taxon>
        <taxon>Mytilus</taxon>
    </lineage>
</organism>
<protein>
    <recommendedName>
        <fullName evidence="6">Cilia- and flagella-associated protein 53</fullName>
    </recommendedName>
</protein>
<feature type="coiled-coil region" evidence="7">
    <location>
        <begin position="368"/>
        <end position="415"/>
    </location>
</feature>
<evidence type="ECO:0000256" key="5">
    <source>
        <dbReference type="ARBA" id="ARBA00033747"/>
    </source>
</evidence>
<feature type="region of interest" description="Disordered" evidence="8">
    <location>
        <begin position="637"/>
        <end position="657"/>
    </location>
</feature>
<evidence type="ECO:0000256" key="1">
    <source>
        <dbReference type="ARBA" id="ARBA00004138"/>
    </source>
</evidence>
<accession>A0A8B6BL13</accession>
<evidence type="ECO:0000256" key="6">
    <source>
        <dbReference type="ARBA" id="ARBA00033773"/>
    </source>
</evidence>
<evidence type="ECO:0000256" key="2">
    <source>
        <dbReference type="ARBA" id="ARBA00023054"/>
    </source>
</evidence>
<proteinExistence type="inferred from homology"/>
<evidence type="ECO:0000256" key="4">
    <source>
        <dbReference type="ARBA" id="ARBA00023273"/>
    </source>
</evidence>
<dbReference type="InterPro" id="IPR043596">
    <property type="entry name" value="CFAP53/TCHP"/>
</dbReference>
<evidence type="ECO:0000313" key="11">
    <source>
        <dbReference type="Proteomes" id="UP000596742"/>
    </source>
</evidence>
<sequence>MDVLVKHQAVNNIHQPASTIVDTAYVQHADPELPEGSRPKQTNLLRTCNRVRQKLRPEEPHDLEFELAYNFVPPGFTAKDIHVDFYRHLVFFTDQQLKVLSTARSWYLDSTFKVVQSSKVPPNLSGLIGIAKLGVPTLIYKPFKMMITKHVRRTREFTGPTPSSVAIMARPPNKRPPEYLILERRKKEDKLASYSKNMENMEFNDIKNEWERTTDRKLKLNATRRRVEGLIQANHFSVEDRRDKLRSLLRQEEQMYLREMDAKEETVLERQAKMRERAKFLKDRREDERLQYVQEKYDQQFRDQCEELRSTLSKRQQDEVCVERLEQLRVKDELNHAKRVEDDMYAKLWEEDRLAKAAREERDAKATYERNQEVLKVLRLQMAALEEKKEEEKRLKQEERQLLLEQEMLRKIEEQRAWEDKVRQQNETRDMLDMSLQLKMKKKAKLEQEQLAFDLKILEQLLEESRNEALEQLQKKKEMREEDRRYREYLRQLKEEEMAKEIELERLIHEEVEKMWQKRLNQWRLEREARKKLLADVLRGRAVQLQERLMENEKKQAVAEREKVELLRTIEENKKYEYEQMEKNWHKNQQYQNDLSGQIDYNHRLKQQDFERDEAEYRLGMQAEFEYQQRLKTCLDNPEVDRPHPMRRAMMQRSAHR</sequence>
<reference evidence="10" key="1">
    <citation type="submission" date="2018-11" db="EMBL/GenBank/DDBJ databases">
        <authorList>
            <person name="Alioto T."/>
            <person name="Alioto T."/>
        </authorList>
    </citation>
    <scope>NUCLEOTIDE SEQUENCE</scope>
</reference>
<dbReference type="EMBL" id="UYJE01000343">
    <property type="protein sequence ID" value="VDH92448.1"/>
    <property type="molecule type" value="Genomic_DNA"/>
</dbReference>
<evidence type="ECO:0000256" key="3">
    <source>
        <dbReference type="ARBA" id="ARBA00023069"/>
    </source>
</evidence>
<dbReference type="PANTHER" id="PTHR31183">
    <property type="entry name" value="TRICHOPLEIN KERATIN FILAMENT-BINDING PROTEIN FAMILY MEMBER"/>
    <property type="match status" value="1"/>
</dbReference>
<dbReference type="OrthoDB" id="75950at2759"/>
<feature type="domain" description="Trichohyalin-plectin-homology" evidence="9">
    <location>
        <begin position="302"/>
        <end position="633"/>
    </location>
</feature>
<comment type="subcellular location">
    <subcellularLocation>
        <location evidence="1">Cell projection</location>
        <location evidence="1">Cilium</location>
    </subcellularLocation>
</comment>
<keyword evidence="2 7" id="KW-0175">Coiled coil</keyword>
<evidence type="ECO:0000313" key="10">
    <source>
        <dbReference type="EMBL" id="VDH92448.1"/>
    </source>
</evidence>
<dbReference type="Pfam" id="PF13868">
    <property type="entry name" value="TPH"/>
    <property type="match status" value="1"/>
</dbReference>
<dbReference type="InterPro" id="IPR043597">
    <property type="entry name" value="TPH_dom"/>
</dbReference>
<name>A0A8B6BL13_MYTGA</name>
<keyword evidence="11" id="KW-1185">Reference proteome</keyword>
<dbReference type="AlphaFoldDB" id="A0A8B6BL13"/>
<dbReference type="PANTHER" id="PTHR31183:SF1">
    <property type="entry name" value="CILIA- AND FLAGELLA-ASSOCIATED PROTEIN 53"/>
    <property type="match status" value="1"/>
</dbReference>
<keyword evidence="4" id="KW-0966">Cell projection</keyword>
<feature type="coiled-coil region" evidence="7">
    <location>
        <begin position="448"/>
        <end position="510"/>
    </location>
</feature>
<comment type="caution">
    <text evidence="10">The sequence shown here is derived from an EMBL/GenBank/DDBJ whole genome shotgun (WGS) entry which is preliminary data.</text>
</comment>
<dbReference type="GO" id="GO:0005929">
    <property type="term" value="C:cilium"/>
    <property type="evidence" value="ECO:0007669"/>
    <property type="project" value="UniProtKB-SubCell"/>
</dbReference>